<accession>A0ABT1SIG5</accession>
<feature type="chain" id="PRO_5047450684" description="Lipoprotein" evidence="1">
    <location>
        <begin position="24"/>
        <end position="172"/>
    </location>
</feature>
<organism evidence="2 3">
    <name type="scientific">Massilicoli timonensis</name>
    <dbReference type="NCBI Taxonomy" id="2015901"/>
    <lineage>
        <taxon>Bacteria</taxon>
        <taxon>Bacillati</taxon>
        <taxon>Bacillota</taxon>
        <taxon>Erysipelotrichia</taxon>
        <taxon>Erysipelotrichales</taxon>
        <taxon>Erysipelotrichaceae</taxon>
        <taxon>Massilicoli</taxon>
    </lineage>
</organism>
<gene>
    <name evidence="2" type="ORF">NE663_01780</name>
</gene>
<evidence type="ECO:0008006" key="4">
    <source>
        <dbReference type="Google" id="ProtNLM"/>
    </source>
</evidence>
<dbReference type="EMBL" id="JANGCH010000002">
    <property type="protein sequence ID" value="MCQ5120989.1"/>
    <property type="molecule type" value="Genomic_DNA"/>
</dbReference>
<protein>
    <recommendedName>
        <fullName evidence="4">Lipoprotein</fullName>
    </recommendedName>
</protein>
<dbReference type="PROSITE" id="PS51257">
    <property type="entry name" value="PROKAR_LIPOPROTEIN"/>
    <property type="match status" value="1"/>
</dbReference>
<keyword evidence="3" id="KW-1185">Reference proteome</keyword>
<keyword evidence="1" id="KW-0732">Signal</keyword>
<dbReference type="RefSeq" id="WP_102266839.1">
    <property type="nucleotide sequence ID" value="NZ_CANTYB010000101.1"/>
</dbReference>
<name>A0ABT1SIG5_9FIRM</name>
<comment type="caution">
    <text evidence="2">The sequence shown here is derived from an EMBL/GenBank/DDBJ whole genome shotgun (WGS) entry which is preliminary data.</text>
</comment>
<feature type="signal peptide" evidence="1">
    <location>
        <begin position="1"/>
        <end position="23"/>
    </location>
</feature>
<evidence type="ECO:0000256" key="1">
    <source>
        <dbReference type="SAM" id="SignalP"/>
    </source>
</evidence>
<reference evidence="2 3" key="1">
    <citation type="submission" date="2022-06" db="EMBL/GenBank/DDBJ databases">
        <title>Isolation of gut microbiota from human fecal samples.</title>
        <authorList>
            <person name="Pamer E.G."/>
            <person name="Barat B."/>
            <person name="Waligurski E."/>
            <person name="Medina S."/>
            <person name="Paddock L."/>
            <person name="Mostad J."/>
        </authorList>
    </citation>
    <scope>NUCLEOTIDE SEQUENCE [LARGE SCALE GENOMIC DNA]</scope>
    <source>
        <strain evidence="2 3">DFI.6.1</strain>
    </source>
</reference>
<sequence length="172" mass="19634">MRKRQMFVSALCTLLLLSGCSMLKDDAEDVKKGADEVGDNVKEGVDKAEEKAETTISDFKNYLDENKIAYSDMKEVEAVDFAAKEGAMFTYEDQPIYLYRLNEDDETMQALLKEAKEKEKVTVNIEGEKKEMQASVNGAYLMLYEDQETIYDLRNAFSKFNMPSNARLQNQS</sequence>
<evidence type="ECO:0000313" key="3">
    <source>
        <dbReference type="Proteomes" id="UP001524435"/>
    </source>
</evidence>
<proteinExistence type="predicted"/>
<evidence type="ECO:0000313" key="2">
    <source>
        <dbReference type="EMBL" id="MCQ5120989.1"/>
    </source>
</evidence>
<dbReference type="Proteomes" id="UP001524435">
    <property type="component" value="Unassembled WGS sequence"/>
</dbReference>